<reference evidence="1 2" key="1">
    <citation type="submission" date="2021-07" db="EMBL/GenBank/DDBJ databases">
        <title>Whole Genome Sequence of Nocardia Iowensis.</title>
        <authorList>
            <person name="Lamm A."/>
            <person name="Collins-Fairclough A.M."/>
            <person name="Bunk B."/>
            <person name="Sproer C."/>
        </authorList>
    </citation>
    <scope>NUCLEOTIDE SEQUENCE [LARGE SCALE GENOMIC DNA]</scope>
    <source>
        <strain evidence="1 2">NRRL 5646</strain>
    </source>
</reference>
<proteinExistence type="predicted"/>
<accession>A0ABX8RL87</accession>
<organism evidence="1 2">
    <name type="scientific">Nocardia iowensis</name>
    <dbReference type="NCBI Taxonomy" id="204891"/>
    <lineage>
        <taxon>Bacteria</taxon>
        <taxon>Bacillati</taxon>
        <taxon>Actinomycetota</taxon>
        <taxon>Actinomycetes</taxon>
        <taxon>Mycobacteriales</taxon>
        <taxon>Nocardiaceae</taxon>
        <taxon>Nocardia</taxon>
    </lineage>
</organism>
<sequence length="124" mass="13462">MVIMSTEPSTDRPPLRERMRAALSVAMKSRDRQAITALRSTLGAIDNAEAVDVGEQRAGAVETSAVGLGVAEVARRELTEDDIEQIVRAEIADRSITADEYDRLGRAAQAEDLRVQAKALDDLL</sequence>
<evidence type="ECO:0000313" key="2">
    <source>
        <dbReference type="Proteomes" id="UP000694257"/>
    </source>
</evidence>
<protein>
    <recommendedName>
        <fullName evidence="3">GatB/YqeY domain-containing protein</fullName>
    </recommendedName>
</protein>
<gene>
    <name evidence="1" type="ORF">KV110_30030</name>
</gene>
<keyword evidence="2" id="KW-1185">Reference proteome</keyword>
<evidence type="ECO:0000313" key="1">
    <source>
        <dbReference type="EMBL" id="QXN89687.1"/>
    </source>
</evidence>
<dbReference type="Proteomes" id="UP000694257">
    <property type="component" value="Chromosome"/>
</dbReference>
<name>A0ABX8RL87_NOCIO</name>
<dbReference type="EMBL" id="CP078145">
    <property type="protein sequence ID" value="QXN89687.1"/>
    <property type="molecule type" value="Genomic_DNA"/>
</dbReference>
<evidence type="ECO:0008006" key="3">
    <source>
        <dbReference type="Google" id="ProtNLM"/>
    </source>
</evidence>